<dbReference type="EMBL" id="PEWZ01000057">
    <property type="protein sequence ID" value="PIU35707.1"/>
    <property type="molecule type" value="Genomic_DNA"/>
</dbReference>
<evidence type="ECO:0000256" key="4">
    <source>
        <dbReference type="SAM" id="Phobius"/>
    </source>
</evidence>
<dbReference type="InterPro" id="IPR029044">
    <property type="entry name" value="Nucleotide-diphossugar_trans"/>
</dbReference>
<dbReference type="PANTHER" id="PTHR43179">
    <property type="entry name" value="RHAMNOSYLTRANSFERASE WBBL"/>
    <property type="match status" value="1"/>
</dbReference>
<evidence type="ECO:0000313" key="6">
    <source>
        <dbReference type="EMBL" id="PIU35707.1"/>
    </source>
</evidence>
<keyword evidence="4" id="KW-0812">Transmembrane</keyword>
<keyword evidence="3" id="KW-0808">Transferase</keyword>
<keyword evidence="2" id="KW-0328">Glycosyltransferase</keyword>
<name>A0A2M6YRK8_9BACT</name>
<accession>A0A2M6YRK8</accession>
<evidence type="ECO:0000313" key="7">
    <source>
        <dbReference type="Proteomes" id="UP000229502"/>
    </source>
</evidence>
<dbReference type="SUPFAM" id="SSF53448">
    <property type="entry name" value="Nucleotide-diphospho-sugar transferases"/>
    <property type="match status" value="1"/>
</dbReference>
<keyword evidence="4" id="KW-1133">Transmembrane helix</keyword>
<feature type="domain" description="Glycosyltransferase 2-like" evidence="5">
    <location>
        <begin position="26"/>
        <end position="196"/>
    </location>
</feature>
<evidence type="ECO:0000256" key="3">
    <source>
        <dbReference type="ARBA" id="ARBA00022679"/>
    </source>
</evidence>
<dbReference type="Gene3D" id="3.90.550.10">
    <property type="entry name" value="Spore Coat Polysaccharide Biosynthesis Protein SpsA, Chain A"/>
    <property type="match status" value="1"/>
</dbReference>
<reference evidence="7" key="1">
    <citation type="submission" date="2017-09" db="EMBL/GenBank/DDBJ databases">
        <title>Depth-based differentiation of microbial function through sediment-hosted aquifers and enrichment of novel symbionts in the deep terrestrial subsurface.</title>
        <authorList>
            <person name="Probst A.J."/>
            <person name="Ladd B."/>
            <person name="Jarett J.K."/>
            <person name="Geller-Mcgrath D.E."/>
            <person name="Sieber C.M.K."/>
            <person name="Emerson J.B."/>
            <person name="Anantharaman K."/>
            <person name="Thomas B.C."/>
            <person name="Malmstrom R."/>
            <person name="Stieglmeier M."/>
            <person name="Klingl A."/>
            <person name="Woyke T."/>
            <person name="Ryan C.M."/>
            <person name="Banfield J.F."/>
        </authorList>
    </citation>
    <scope>NUCLEOTIDE SEQUENCE [LARGE SCALE GENOMIC DNA]</scope>
</reference>
<dbReference type="AlphaFoldDB" id="A0A2M6YRK8"/>
<gene>
    <name evidence="6" type="ORF">COT03_01140</name>
</gene>
<dbReference type="Pfam" id="PF00535">
    <property type="entry name" value="Glycos_transf_2"/>
    <property type="match status" value="1"/>
</dbReference>
<dbReference type="PANTHER" id="PTHR43179:SF12">
    <property type="entry name" value="GALACTOFURANOSYLTRANSFERASE GLFT2"/>
    <property type="match status" value="1"/>
</dbReference>
<proteinExistence type="inferred from homology"/>
<protein>
    <recommendedName>
        <fullName evidence="5">Glycosyltransferase 2-like domain-containing protein</fullName>
    </recommendedName>
</protein>
<evidence type="ECO:0000256" key="2">
    <source>
        <dbReference type="ARBA" id="ARBA00022676"/>
    </source>
</evidence>
<feature type="transmembrane region" description="Helical" evidence="4">
    <location>
        <begin position="273"/>
        <end position="293"/>
    </location>
</feature>
<dbReference type="CDD" id="cd04186">
    <property type="entry name" value="GT_2_like_c"/>
    <property type="match status" value="1"/>
</dbReference>
<keyword evidence="4" id="KW-0472">Membrane</keyword>
<evidence type="ECO:0000259" key="5">
    <source>
        <dbReference type="Pfam" id="PF00535"/>
    </source>
</evidence>
<comment type="caution">
    <text evidence="6">The sequence shown here is derived from an EMBL/GenBank/DDBJ whole genome shotgun (WGS) entry which is preliminary data.</text>
</comment>
<dbReference type="GO" id="GO:0016757">
    <property type="term" value="F:glycosyltransferase activity"/>
    <property type="evidence" value="ECO:0007669"/>
    <property type="project" value="UniProtKB-KW"/>
</dbReference>
<dbReference type="Proteomes" id="UP000229502">
    <property type="component" value="Unassembled WGS sequence"/>
</dbReference>
<dbReference type="InterPro" id="IPR001173">
    <property type="entry name" value="Glyco_trans_2-like"/>
</dbReference>
<sequence length="329" mass="37767">MPLAKLQIKGFWVYNWAGLNCMKLVSIIIVTRNRQEEVLACLKSVLGMNYPNFEIILVDNASSDNTIKEVKTKFPKVKIVKSEKNLGACGGKNLGEKQAKGEHLFFLDSDTIVDKELLSEMVKIAESEAKIGMVCPKMYFFDKKNVIWYAGASVNLLTSQAKNFGCNEKDVGQYNQIRETFFAPTAYLVKRMVAEKLKGHGEMFFMGYVDSDYGYRTKEAGFKVVFCPKAVLWHRLGQEENTKSIRALGYNLPLRPYYFARNRVVFMKIHAPWVNFLIFISFFFPLMTIYIAYKIIVFRGGWKFLRPHLEGSLDGLKYALGGKIENRWV</sequence>
<evidence type="ECO:0000256" key="1">
    <source>
        <dbReference type="ARBA" id="ARBA00006739"/>
    </source>
</evidence>
<comment type="similarity">
    <text evidence="1">Belongs to the glycosyltransferase 2 family.</text>
</comment>
<organism evidence="6 7">
    <name type="scientific">Candidatus Shapirobacteria bacterium CG07_land_8_20_14_0_80_39_18</name>
    <dbReference type="NCBI Taxonomy" id="1974882"/>
    <lineage>
        <taxon>Bacteria</taxon>
        <taxon>Candidatus Shapironibacteriota</taxon>
    </lineage>
</organism>